<reference evidence="3 4" key="1">
    <citation type="journal article" date="2024" name="IMA Fungus">
        <title>IMA Genome - F19 : A genome assembly and annotation guide to empower mycologists, including annotated draft genome sequences of Ceratocystis pirilliformis, Diaporthe australafricana, Fusarium ophioides, Paecilomyces lecythidis, and Sporothrix stenoceras.</title>
        <authorList>
            <person name="Aylward J."/>
            <person name="Wilson A.M."/>
            <person name="Visagie C.M."/>
            <person name="Spraker J."/>
            <person name="Barnes I."/>
            <person name="Buitendag C."/>
            <person name="Ceriani C."/>
            <person name="Del Mar Angel L."/>
            <person name="du Plessis D."/>
            <person name="Fuchs T."/>
            <person name="Gasser K."/>
            <person name="Kramer D."/>
            <person name="Li W."/>
            <person name="Munsamy K."/>
            <person name="Piso A."/>
            <person name="Price J.L."/>
            <person name="Sonnekus B."/>
            <person name="Thomas C."/>
            <person name="van der Nest A."/>
            <person name="van Dijk A."/>
            <person name="van Heerden A."/>
            <person name="van Vuuren N."/>
            <person name="Yilmaz N."/>
            <person name="Duong T.A."/>
            <person name="van der Merwe N.A."/>
            <person name="Wingfield M.J."/>
            <person name="Wingfield B.D."/>
        </authorList>
    </citation>
    <scope>NUCLEOTIDE SEQUENCE [LARGE SCALE GENOMIC DNA]</scope>
    <source>
        <strain evidence="3 4">CMW 18300</strain>
    </source>
</reference>
<dbReference type="Proteomes" id="UP001583177">
    <property type="component" value="Unassembled WGS sequence"/>
</dbReference>
<feature type="coiled-coil region" evidence="1">
    <location>
        <begin position="120"/>
        <end position="192"/>
    </location>
</feature>
<keyword evidence="1" id="KW-0175">Coiled coil</keyword>
<keyword evidence="4" id="KW-1185">Reference proteome</keyword>
<dbReference type="EMBL" id="JAWRVE010000204">
    <property type="protein sequence ID" value="KAL1849179.1"/>
    <property type="molecule type" value="Genomic_DNA"/>
</dbReference>
<feature type="compositionally biased region" description="Polar residues" evidence="2">
    <location>
        <begin position="242"/>
        <end position="251"/>
    </location>
</feature>
<evidence type="ECO:0000313" key="4">
    <source>
        <dbReference type="Proteomes" id="UP001583177"/>
    </source>
</evidence>
<comment type="caution">
    <text evidence="3">The sequence shown here is derived from an EMBL/GenBank/DDBJ whole genome shotgun (WGS) entry which is preliminary data.</text>
</comment>
<accession>A0ABR3VZG9</accession>
<name>A0ABR3VZG9_9PEZI</name>
<feature type="region of interest" description="Disordered" evidence="2">
    <location>
        <begin position="47"/>
        <end position="92"/>
    </location>
</feature>
<protein>
    <submittedName>
        <fullName evidence="3">Uncharacterized protein</fullName>
    </submittedName>
</protein>
<gene>
    <name evidence="3" type="ORF">Daus18300_013336</name>
</gene>
<evidence type="ECO:0000256" key="1">
    <source>
        <dbReference type="SAM" id="Coils"/>
    </source>
</evidence>
<feature type="region of interest" description="Disordered" evidence="2">
    <location>
        <begin position="1"/>
        <end position="25"/>
    </location>
</feature>
<proteinExistence type="predicted"/>
<feature type="region of interest" description="Disordered" evidence="2">
    <location>
        <begin position="203"/>
        <end position="251"/>
    </location>
</feature>
<evidence type="ECO:0000313" key="3">
    <source>
        <dbReference type="EMBL" id="KAL1849179.1"/>
    </source>
</evidence>
<evidence type="ECO:0000256" key="2">
    <source>
        <dbReference type="SAM" id="MobiDB-lite"/>
    </source>
</evidence>
<organism evidence="3 4">
    <name type="scientific">Diaporthe australafricana</name>
    <dbReference type="NCBI Taxonomy" id="127596"/>
    <lineage>
        <taxon>Eukaryota</taxon>
        <taxon>Fungi</taxon>
        <taxon>Dikarya</taxon>
        <taxon>Ascomycota</taxon>
        <taxon>Pezizomycotina</taxon>
        <taxon>Sordariomycetes</taxon>
        <taxon>Sordariomycetidae</taxon>
        <taxon>Diaporthales</taxon>
        <taxon>Diaporthaceae</taxon>
        <taxon>Diaporthe</taxon>
    </lineage>
</organism>
<sequence>MASNSKLSDAQLAQRKTDANQKLDTIIGPDPFLRGFVLNITRWDDQASSTGVAGDVANSDIGPRRQAEATGTAKRKSIDNSRSSGSLVPKKMRYGDDEGDEMLASPVDLTQKGPVDYEKYRELKDRVKQFAARNKELSNDNDNLKEAQQADARLLAESREKVAELQTNLDTARKLVRRLTKYKRERKDLRLIVRQWSGALDRISLSSTDSEDSEWQGIESESGADDGPVQDQAQLEPRTERASSSPTPELE</sequence>